<evidence type="ECO:0000313" key="3">
    <source>
        <dbReference type="Proteomes" id="UP000667802"/>
    </source>
</evidence>
<dbReference type="PANTHER" id="PTHR12147:SF26">
    <property type="entry name" value="PEPTIDASE M28 DOMAIN-CONTAINING PROTEIN"/>
    <property type="match status" value="1"/>
</dbReference>
<dbReference type="Proteomes" id="UP000667802">
    <property type="component" value="Unassembled WGS sequence"/>
</dbReference>
<keyword evidence="3" id="KW-1185">Reference proteome</keyword>
<organism evidence="2 3">
    <name type="scientific">Aetokthonos hydrillicola Thurmond2011</name>
    <dbReference type="NCBI Taxonomy" id="2712845"/>
    <lineage>
        <taxon>Bacteria</taxon>
        <taxon>Bacillati</taxon>
        <taxon>Cyanobacteriota</taxon>
        <taxon>Cyanophyceae</taxon>
        <taxon>Nostocales</taxon>
        <taxon>Hapalosiphonaceae</taxon>
        <taxon>Aetokthonos</taxon>
    </lineage>
</organism>
<feature type="domain" description="Peptidase M28" evidence="1">
    <location>
        <begin position="14"/>
        <end position="81"/>
    </location>
</feature>
<reference evidence="3" key="1">
    <citation type="journal article" date="2021" name="Science">
        <title>Hunting the eagle killer: A cyanobacterial neurotoxin causes vacuolar myelinopathy.</title>
        <authorList>
            <person name="Breinlinger S."/>
            <person name="Phillips T.J."/>
            <person name="Haram B.N."/>
            <person name="Mares J."/>
            <person name="Martinez Yerena J.A."/>
            <person name="Hrouzek P."/>
            <person name="Sobotka R."/>
            <person name="Henderson W.M."/>
            <person name="Schmieder P."/>
            <person name="Williams S.M."/>
            <person name="Lauderdale J.D."/>
            <person name="Wilde H.D."/>
            <person name="Gerrin W."/>
            <person name="Kust A."/>
            <person name="Washington J.W."/>
            <person name="Wagner C."/>
            <person name="Geier B."/>
            <person name="Liebeke M."/>
            <person name="Enke H."/>
            <person name="Niedermeyer T.H.J."/>
            <person name="Wilde S.B."/>
        </authorList>
    </citation>
    <scope>NUCLEOTIDE SEQUENCE [LARGE SCALE GENOMIC DNA]</scope>
    <source>
        <strain evidence="3">Thurmond2011</strain>
    </source>
</reference>
<dbReference type="InterPro" id="IPR007484">
    <property type="entry name" value="Peptidase_M28"/>
</dbReference>
<proteinExistence type="predicted"/>
<dbReference type="AlphaFoldDB" id="A0AAP5M8H5"/>
<dbReference type="InterPro" id="IPR045175">
    <property type="entry name" value="M28_fam"/>
</dbReference>
<dbReference type="Gene3D" id="3.40.630.10">
    <property type="entry name" value="Zn peptidases"/>
    <property type="match status" value="1"/>
</dbReference>
<evidence type="ECO:0000313" key="2">
    <source>
        <dbReference type="EMBL" id="MDR9893598.1"/>
    </source>
</evidence>
<dbReference type="PANTHER" id="PTHR12147">
    <property type="entry name" value="METALLOPEPTIDASE M28 FAMILY MEMBER"/>
    <property type="match status" value="1"/>
</dbReference>
<protein>
    <submittedName>
        <fullName evidence="2">M28 family metallopeptidase</fullName>
    </submittedName>
</protein>
<gene>
    <name evidence="2" type="ORF">G7B40_003235</name>
</gene>
<name>A0AAP5M8H5_9CYAN</name>
<dbReference type="RefSeq" id="WP_243902188.1">
    <property type="nucleotide sequence ID" value="NZ_CAWQFN010000570.1"/>
</dbReference>
<comment type="caution">
    <text evidence="2">The sequence shown here is derived from an EMBL/GenBank/DDBJ whole genome shotgun (WGS) entry which is preliminary data.</text>
</comment>
<evidence type="ECO:0000259" key="1">
    <source>
        <dbReference type="Pfam" id="PF04389"/>
    </source>
</evidence>
<dbReference type="EMBL" id="JAALHA020000001">
    <property type="protein sequence ID" value="MDR9893598.1"/>
    <property type="molecule type" value="Genomic_DNA"/>
</dbReference>
<dbReference type="Pfam" id="PF04389">
    <property type="entry name" value="Peptidase_M28"/>
    <property type="match status" value="1"/>
</dbReference>
<dbReference type="SUPFAM" id="SSF53187">
    <property type="entry name" value="Zn-dependent exopeptidases"/>
    <property type="match status" value="1"/>
</dbReference>
<dbReference type="GO" id="GO:0006508">
    <property type="term" value="P:proteolysis"/>
    <property type="evidence" value="ECO:0007669"/>
    <property type="project" value="InterPro"/>
</dbReference>
<accession>A0AAP5M8H5</accession>
<sequence length="96" mass="10274">MNVNCYQQVITGRNIIARLEGVTQPKVILGGHYDAVSGSPGANDNASGTAVVLAIARRMAGTPLARQTWFVAFDGEEDGFNKSLISNPLRVGRRSE</sequence>
<dbReference type="GO" id="GO:0008235">
    <property type="term" value="F:metalloexopeptidase activity"/>
    <property type="evidence" value="ECO:0007669"/>
    <property type="project" value="InterPro"/>
</dbReference>